<organism evidence="2 3">
    <name type="scientific">Vibrio cholerae</name>
    <dbReference type="NCBI Taxonomy" id="666"/>
    <lineage>
        <taxon>Bacteria</taxon>
        <taxon>Pseudomonadati</taxon>
        <taxon>Pseudomonadota</taxon>
        <taxon>Gammaproteobacteria</taxon>
        <taxon>Vibrionales</taxon>
        <taxon>Vibrionaceae</taxon>
        <taxon>Vibrio</taxon>
    </lineage>
</organism>
<dbReference type="AlphaFoldDB" id="A0A655WNH9"/>
<evidence type="ECO:0000313" key="3">
    <source>
        <dbReference type="Proteomes" id="UP000041770"/>
    </source>
</evidence>
<reference evidence="3 4" key="1">
    <citation type="submission" date="2015-07" db="EMBL/GenBank/DDBJ databases">
        <authorList>
            <consortium name="Pathogen Informatics"/>
        </authorList>
    </citation>
    <scope>NUCLEOTIDE SEQUENCE [LARGE SCALE GENOMIC DNA]</scope>
    <source>
        <strain evidence="2 3">A316</strain>
        <strain evidence="1 4">A51</strain>
    </source>
</reference>
<sequence length="86" mass="9320">MSELVPHTSETNTSGTTNIFKLAIKILPPTSNSPLTIYASTNPFPANRARIANPVKIPATIPRMTLAVSDNGFLVFIQNTPYSFSL</sequence>
<evidence type="ECO:0000313" key="4">
    <source>
        <dbReference type="Proteomes" id="UP000044806"/>
    </source>
</evidence>
<gene>
    <name evidence="1" type="ORF">ERS013165_01070</name>
    <name evidence="2" type="ORF">ERS013200_00423</name>
</gene>
<protein>
    <submittedName>
        <fullName evidence="2">Uncharacterized protein</fullName>
    </submittedName>
</protein>
<accession>A0A655WNH9</accession>
<dbReference type="EMBL" id="CWQY01000002">
    <property type="protein sequence ID" value="CSC05467.1"/>
    <property type="molecule type" value="Genomic_DNA"/>
</dbReference>
<dbReference type="EMBL" id="CWOW01000004">
    <property type="protein sequence ID" value="CSA23067.1"/>
    <property type="molecule type" value="Genomic_DNA"/>
</dbReference>
<evidence type="ECO:0000313" key="2">
    <source>
        <dbReference type="EMBL" id="CSC05467.1"/>
    </source>
</evidence>
<dbReference type="Proteomes" id="UP000041770">
    <property type="component" value="Unassembled WGS sequence"/>
</dbReference>
<dbReference type="Proteomes" id="UP000044806">
    <property type="component" value="Unassembled WGS sequence"/>
</dbReference>
<name>A0A655WNH9_VIBCL</name>
<evidence type="ECO:0000313" key="1">
    <source>
        <dbReference type="EMBL" id="CSA23067.1"/>
    </source>
</evidence>
<proteinExistence type="predicted"/>